<evidence type="ECO:0000259" key="11">
    <source>
        <dbReference type="SMART" id="SM01372"/>
    </source>
</evidence>
<evidence type="ECO:0000313" key="13">
    <source>
        <dbReference type="Proteomes" id="UP000017836"/>
    </source>
</evidence>
<feature type="domain" description="E2F/DP family winged-helix DNA-binding" evidence="11">
    <location>
        <begin position="88"/>
        <end position="178"/>
    </location>
</feature>
<dbReference type="Gene3D" id="1.10.10.10">
    <property type="entry name" value="Winged helix-like DNA-binding domain superfamily/Winged helix DNA-binding domain"/>
    <property type="match status" value="2"/>
</dbReference>
<dbReference type="InterPro" id="IPR003316">
    <property type="entry name" value="E2F_WHTH_DNA-bd_dom"/>
</dbReference>
<feature type="region of interest" description="Disordered" evidence="10">
    <location>
        <begin position="103"/>
        <end position="143"/>
    </location>
</feature>
<keyword evidence="13" id="KW-1185">Reference proteome</keyword>
<evidence type="ECO:0000256" key="1">
    <source>
        <dbReference type="ARBA" id="ARBA00004123"/>
    </source>
</evidence>
<keyword evidence="5 9" id="KW-0238">DNA-binding</keyword>
<evidence type="ECO:0000313" key="12">
    <source>
        <dbReference type="EMBL" id="ERN18376.1"/>
    </source>
</evidence>
<feature type="compositionally biased region" description="Basic and acidic residues" evidence="10">
    <location>
        <begin position="246"/>
        <end position="270"/>
    </location>
</feature>
<feature type="region of interest" description="Disordered" evidence="10">
    <location>
        <begin position="246"/>
        <end position="309"/>
    </location>
</feature>
<feature type="compositionally biased region" description="Low complexity" evidence="10">
    <location>
        <begin position="271"/>
        <end position="295"/>
    </location>
</feature>
<dbReference type="SUPFAM" id="SSF46785">
    <property type="entry name" value="Winged helix' DNA-binding domain"/>
    <property type="match status" value="2"/>
</dbReference>
<dbReference type="GO" id="GO:0090575">
    <property type="term" value="C:RNA polymerase II transcription regulator complex"/>
    <property type="evidence" value="ECO:0000318"/>
    <property type="project" value="GO_Central"/>
</dbReference>
<dbReference type="GO" id="GO:0006357">
    <property type="term" value="P:regulation of transcription by RNA polymerase II"/>
    <property type="evidence" value="ECO:0000318"/>
    <property type="project" value="GO_Central"/>
</dbReference>
<evidence type="ECO:0000256" key="2">
    <source>
        <dbReference type="ARBA" id="ARBA00010940"/>
    </source>
</evidence>
<dbReference type="AlphaFoldDB" id="U5CYF5"/>
<name>U5CYF5_AMBTC</name>
<keyword evidence="7 9" id="KW-0539">Nucleus</keyword>
<evidence type="ECO:0000256" key="6">
    <source>
        <dbReference type="ARBA" id="ARBA00023163"/>
    </source>
</evidence>
<sequence length="430" mass="49551">MTTSSSSFAQRDHTYSRKQKSLGLLCVNFLGLYNRDDTESIELDEAATRLGVERRRIYDIVNVLESVGVLARKAKNQYKWIGMGGIPGALECLREDALKGNPDSNYAISSDDVKDFDDDEDEESLSQKKSDPSETATSKPKQAKMRRLYDIANVLSSMNLIEKTHQPENRKPAFRWLGLKGGTENKVESSCFNLSEREIKKREFGSDITNIDFKKNRIETFVQQPINALHETGVCVPRKDLNWKPQKEVPHAQHSYDHPHLQQSKQEQKQQFRLQQHQQPLQQQEGKQQQLQSGHQQKEQQQDQEQQQNTKGVVFGPFAPACLPRENQNDVKKTQDWMKLATSYRPQYHNQGLSNVFGHYLEAWKSWYEQYMLHGNNGDFEDGVIEIPMVFASHLELEPLVACAREFEDNAAQDGIAQTLRMMELHKRVE</sequence>
<evidence type="ECO:0000256" key="10">
    <source>
        <dbReference type="SAM" id="MobiDB-lite"/>
    </source>
</evidence>
<proteinExistence type="inferred from homology"/>
<dbReference type="EMBL" id="KI392237">
    <property type="protein sequence ID" value="ERN18376.1"/>
    <property type="molecule type" value="Genomic_DNA"/>
</dbReference>
<dbReference type="GO" id="GO:0000978">
    <property type="term" value="F:RNA polymerase II cis-regulatory region sequence-specific DNA binding"/>
    <property type="evidence" value="ECO:0000318"/>
    <property type="project" value="GO_Central"/>
</dbReference>
<keyword evidence="3" id="KW-0678">Repressor</keyword>
<keyword evidence="6 9" id="KW-0804">Transcription</keyword>
<feature type="domain" description="E2F/DP family winged-helix DNA-binding" evidence="11">
    <location>
        <begin position="17"/>
        <end position="82"/>
    </location>
</feature>
<keyword evidence="4 9" id="KW-0805">Transcription regulation</keyword>
<dbReference type="OMA" id="NCKAMAS"/>
<dbReference type="PANTHER" id="PTHR12081:SF7">
    <property type="entry name" value="TRANSCRIPTION FACTOR EFL-3"/>
    <property type="match status" value="1"/>
</dbReference>
<accession>U5CYF5</accession>
<dbReference type="PANTHER" id="PTHR12081">
    <property type="entry name" value="TRANSCRIPTION FACTOR E2F"/>
    <property type="match status" value="1"/>
</dbReference>
<dbReference type="InterPro" id="IPR036390">
    <property type="entry name" value="WH_DNA-bd_sf"/>
</dbReference>
<dbReference type="Gramene" id="ERN18376">
    <property type="protein sequence ID" value="ERN18376"/>
    <property type="gene ID" value="AMTR_s00055p00218640"/>
</dbReference>
<dbReference type="FunFam" id="1.10.10.10:FF:000073">
    <property type="entry name" value="E2F transcription factor 8"/>
    <property type="match status" value="1"/>
</dbReference>
<gene>
    <name evidence="12" type="ORF">AMTR_s00055p00218640</name>
</gene>
<dbReference type="Proteomes" id="UP000017836">
    <property type="component" value="Unassembled WGS sequence"/>
</dbReference>
<evidence type="ECO:0000256" key="7">
    <source>
        <dbReference type="ARBA" id="ARBA00023242"/>
    </source>
</evidence>
<keyword evidence="8" id="KW-0131">Cell cycle</keyword>
<evidence type="ECO:0000256" key="4">
    <source>
        <dbReference type="ARBA" id="ARBA00023015"/>
    </source>
</evidence>
<feature type="compositionally biased region" description="Acidic residues" evidence="10">
    <location>
        <begin position="114"/>
        <end position="124"/>
    </location>
</feature>
<dbReference type="InterPro" id="IPR015633">
    <property type="entry name" value="E2F"/>
</dbReference>
<evidence type="ECO:0000256" key="8">
    <source>
        <dbReference type="ARBA" id="ARBA00023306"/>
    </source>
</evidence>
<dbReference type="eggNOG" id="KOG2578">
    <property type="taxonomic scope" value="Eukaryota"/>
</dbReference>
<evidence type="ECO:0000256" key="9">
    <source>
        <dbReference type="RuleBase" id="RU003796"/>
    </source>
</evidence>
<evidence type="ECO:0000256" key="5">
    <source>
        <dbReference type="ARBA" id="ARBA00023125"/>
    </source>
</evidence>
<comment type="similarity">
    <text evidence="2 9">Belongs to the E2F/DP family.</text>
</comment>
<dbReference type="SMART" id="SM01372">
    <property type="entry name" value="E2F_TDP"/>
    <property type="match status" value="2"/>
</dbReference>
<organism evidence="12 13">
    <name type="scientific">Amborella trichopoda</name>
    <dbReference type="NCBI Taxonomy" id="13333"/>
    <lineage>
        <taxon>Eukaryota</taxon>
        <taxon>Viridiplantae</taxon>
        <taxon>Streptophyta</taxon>
        <taxon>Embryophyta</taxon>
        <taxon>Tracheophyta</taxon>
        <taxon>Spermatophyta</taxon>
        <taxon>Magnoliopsida</taxon>
        <taxon>Amborellales</taxon>
        <taxon>Amborellaceae</taxon>
        <taxon>Amborella</taxon>
    </lineage>
</organism>
<protein>
    <recommendedName>
        <fullName evidence="11">E2F/DP family winged-helix DNA-binding domain-containing protein</fullName>
    </recommendedName>
</protein>
<dbReference type="InterPro" id="IPR036388">
    <property type="entry name" value="WH-like_DNA-bd_sf"/>
</dbReference>
<reference evidence="13" key="1">
    <citation type="journal article" date="2013" name="Science">
        <title>The Amborella genome and the evolution of flowering plants.</title>
        <authorList>
            <consortium name="Amborella Genome Project"/>
        </authorList>
    </citation>
    <scope>NUCLEOTIDE SEQUENCE [LARGE SCALE GENOMIC DNA]</scope>
</reference>
<evidence type="ECO:0000256" key="3">
    <source>
        <dbReference type="ARBA" id="ARBA00022491"/>
    </source>
</evidence>
<dbReference type="STRING" id="13333.U5CYF5"/>
<dbReference type="Pfam" id="PF02319">
    <property type="entry name" value="WHD_E2F_TDP"/>
    <property type="match status" value="2"/>
</dbReference>
<dbReference type="HOGENOM" id="CLU_041969_1_0_1"/>
<dbReference type="GO" id="GO:0000981">
    <property type="term" value="F:DNA-binding transcription factor activity, RNA polymerase II-specific"/>
    <property type="evidence" value="ECO:0000318"/>
    <property type="project" value="GO_Central"/>
</dbReference>
<comment type="subcellular location">
    <subcellularLocation>
        <location evidence="1 9">Nucleus</location>
    </subcellularLocation>
</comment>